<dbReference type="InterPro" id="IPR001138">
    <property type="entry name" value="Zn2Cys6_DnaBD"/>
</dbReference>
<keyword evidence="3" id="KW-0238">DNA-binding</keyword>
<accession>A0A9W9SFL3</accession>
<dbReference type="OrthoDB" id="4060227at2759"/>
<evidence type="ECO:0008006" key="9">
    <source>
        <dbReference type="Google" id="ProtNLM"/>
    </source>
</evidence>
<dbReference type="RefSeq" id="XP_056481739.1">
    <property type="nucleotide sequence ID" value="XM_056638232.1"/>
</dbReference>
<sequence>MEDAPLPSTLEVNALRDSFGDRKPPDITRKITACVACRKQKVRHEVFSGGTVKLKETQQVKCHMRDGQVPCSRCKKRGLPCAVNRSLQTLLEQDVTWKGAVVQKIKRLEDAIAKIATKVDIPELGTKTQNEEHLDSISPPPVEMTNADLASPTPESPVQDEQPSKNTWRVIMDPRGGPGSIPASCLSDNVRATMPSGLSTTRRPDLISTGLITMRQGLALFDTYHLRLDHFLYRILGDHISLDSVRNASPLLTAAVCTVGALHSPSQGLLFETCYAEFKGLVSSQIFSRHANEDDIRGLCIGAFWLHELSWALIGNDANFKAVRIASDLNLHSGIYKALKGDREGYIQARLYYLVYVCDHHFSIAYGRPPMSREGFIIDSASRLLETENATEDDARLVSQVKEWAILGQVFDTFGVDVDTAIDPQIIPQLRRYSIALDTWYADWIESFQENRRVGNYPAKGVGFHFHFAKLYLCSHAFRGVPALENATQYFSPELEEIANSGVLSAMSILRVMVSDPEFRSFMNGLPLYFDTMLAFAVVFLLKVATKYAAVIRIDTEKIISLVSQTVAALREITQAMHRQHLLVTVSEGLEKLLYKCRPPMQSTNEGIMYQPSPAMDPHAQFDTAWMENMASFDFQTNFPDLDEWWLHYNAAVGSSARGMPLGS</sequence>
<comment type="subcellular location">
    <subcellularLocation>
        <location evidence="1">Nucleus</location>
    </subcellularLocation>
</comment>
<evidence type="ECO:0000256" key="4">
    <source>
        <dbReference type="ARBA" id="ARBA00023163"/>
    </source>
</evidence>
<evidence type="ECO:0000313" key="7">
    <source>
        <dbReference type="EMBL" id="KAJ5376709.1"/>
    </source>
</evidence>
<dbReference type="InterPro" id="IPR051089">
    <property type="entry name" value="prtT"/>
</dbReference>
<reference evidence="7" key="1">
    <citation type="submission" date="2022-12" db="EMBL/GenBank/DDBJ databases">
        <authorList>
            <person name="Petersen C."/>
        </authorList>
    </citation>
    <scope>NUCLEOTIDE SEQUENCE</scope>
    <source>
        <strain evidence="7">IBT 29677</strain>
    </source>
</reference>
<name>A0A9W9SFL3_9EURO</name>
<proteinExistence type="predicted"/>
<feature type="region of interest" description="Disordered" evidence="6">
    <location>
        <begin position="124"/>
        <end position="164"/>
    </location>
</feature>
<dbReference type="GO" id="GO:0000981">
    <property type="term" value="F:DNA-binding transcription factor activity, RNA polymerase II-specific"/>
    <property type="evidence" value="ECO:0007669"/>
    <property type="project" value="InterPro"/>
</dbReference>
<dbReference type="CDD" id="cd00067">
    <property type="entry name" value="GAL4"/>
    <property type="match status" value="1"/>
</dbReference>
<keyword evidence="8" id="KW-1185">Reference proteome</keyword>
<dbReference type="InterPro" id="IPR036864">
    <property type="entry name" value="Zn2-C6_fun-type_DNA-bd_sf"/>
</dbReference>
<dbReference type="PANTHER" id="PTHR31845:SF17">
    <property type="entry name" value="ZN(II)2CYS6 TRANSCRIPTION FACTOR (EUROFUNG)"/>
    <property type="match status" value="1"/>
</dbReference>
<dbReference type="GO" id="GO:0008270">
    <property type="term" value="F:zinc ion binding"/>
    <property type="evidence" value="ECO:0007669"/>
    <property type="project" value="InterPro"/>
</dbReference>
<dbReference type="PANTHER" id="PTHR31845">
    <property type="entry name" value="FINGER DOMAIN PROTEIN, PUTATIVE-RELATED"/>
    <property type="match status" value="1"/>
</dbReference>
<keyword evidence="4" id="KW-0804">Transcription</keyword>
<comment type="caution">
    <text evidence="7">The sequence shown here is derived from an EMBL/GenBank/DDBJ whole genome shotgun (WGS) entry which is preliminary data.</text>
</comment>
<dbReference type="Gene3D" id="4.10.240.10">
    <property type="entry name" value="Zn(2)-C6 fungal-type DNA-binding domain"/>
    <property type="match status" value="1"/>
</dbReference>
<protein>
    <recommendedName>
        <fullName evidence="9">Zn(2)-C6 fungal-type domain-containing protein</fullName>
    </recommendedName>
</protein>
<evidence type="ECO:0000313" key="8">
    <source>
        <dbReference type="Proteomes" id="UP001147747"/>
    </source>
</evidence>
<keyword evidence="5" id="KW-0539">Nucleus</keyword>
<evidence type="ECO:0000256" key="1">
    <source>
        <dbReference type="ARBA" id="ARBA00004123"/>
    </source>
</evidence>
<dbReference type="GO" id="GO:0005634">
    <property type="term" value="C:nucleus"/>
    <property type="evidence" value="ECO:0007669"/>
    <property type="project" value="UniProtKB-SubCell"/>
</dbReference>
<dbReference type="GO" id="GO:0000976">
    <property type="term" value="F:transcription cis-regulatory region binding"/>
    <property type="evidence" value="ECO:0007669"/>
    <property type="project" value="TreeGrafter"/>
</dbReference>
<evidence type="ECO:0000256" key="3">
    <source>
        <dbReference type="ARBA" id="ARBA00023125"/>
    </source>
</evidence>
<gene>
    <name evidence="7" type="ORF">N7509_013595</name>
</gene>
<dbReference type="CDD" id="cd12148">
    <property type="entry name" value="fungal_TF_MHR"/>
    <property type="match status" value="1"/>
</dbReference>
<reference evidence="7" key="2">
    <citation type="journal article" date="2023" name="IMA Fungus">
        <title>Comparative genomic study of the Penicillium genus elucidates a diverse pangenome and 15 lateral gene transfer events.</title>
        <authorList>
            <person name="Petersen C."/>
            <person name="Sorensen T."/>
            <person name="Nielsen M.R."/>
            <person name="Sondergaard T.E."/>
            <person name="Sorensen J.L."/>
            <person name="Fitzpatrick D.A."/>
            <person name="Frisvad J.C."/>
            <person name="Nielsen K.L."/>
        </authorList>
    </citation>
    <scope>NUCLEOTIDE SEQUENCE</scope>
    <source>
        <strain evidence="7">IBT 29677</strain>
    </source>
</reference>
<dbReference type="EMBL" id="JAPZBU010000012">
    <property type="protein sequence ID" value="KAJ5376709.1"/>
    <property type="molecule type" value="Genomic_DNA"/>
</dbReference>
<organism evidence="7 8">
    <name type="scientific">Penicillium cosmopolitanum</name>
    <dbReference type="NCBI Taxonomy" id="1131564"/>
    <lineage>
        <taxon>Eukaryota</taxon>
        <taxon>Fungi</taxon>
        <taxon>Dikarya</taxon>
        <taxon>Ascomycota</taxon>
        <taxon>Pezizomycotina</taxon>
        <taxon>Eurotiomycetes</taxon>
        <taxon>Eurotiomycetidae</taxon>
        <taxon>Eurotiales</taxon>
        <taxon>Aspergillaceae</taxon>
        <taxon>Penicillium</taxon>
    </lineage>
</organism>
<dbReference type="Proteomes" id="UP001147747">
    <property type="component" value="Unassembled WGS sequence"/>
</dbReference>
<evidence type="ECO:0000256" key="6">
    <source>
        <dbReference type="SAM" id="MobiDB-lite"/>
    </source>
</evidence>
<evidence type="ECO:0000256" key="5">
    <source>
        <dbReference type="ARBA" id="ARBA00023242"/>
    </source>
</evidence>
<dbReference type="AlphaFoldDB" id="A0A9W9SFL3"/>
<keyword evidence="2" id="KW-0805">Transcription regulation</keyword>
<evidence type="ECO:0000256" key="2">
    <source>
        <dbReference type="ARBA" id="ARBA00023015"/>
    </source>
</evidence>
<dbReference type="GeneID" id="81377212"/>